<comment type="caution">
    <text evidence="7">The sequence shown here is derived from an EMBL/GenBank/DDBJ whole genome shotgun (WGS) entry which is preliminary data.</text>
</comment>
<dbReference type="InterPro" id="IPR036388">
    <property type="entry name" value="WH-like_DNA-bd_sf"/>
</dbReference>
<evidence type="ECO:0000313" key="7">
    <source>
        <dbReference type="EMBL" id="MCP2272035.1"/>
    </source>
</evidence>
<dbReference type="InterPro" id="IPR013249">
    <property type="entry name" value="RNA_pol_sigma70_r4_t2"/>
</dbReference>
<reference evidence="7 8" key="1">
    <citation type="submission" date="2022-06" db="EMBL/GenBank/DDBJ databases">
        <title>Genomic Encyclopedia of Archaeal and Bacterial Type Strains, Phase II (KMG-II): from individual species to whole genera.</title>
        <authorList>
            <person name="Goeker M."/>
        </authorList>
    </citation>
    <scope>NUCLEOTIDE SEQUENCE [LARGE SCALE GENOMIC DNA]</scope>
    <source>
        <strain evidence="7 8">DSM 44255</strain>
    </source>
</reference>
<name>A0ABT1IHA7_9PSEU</name>
<evidence type="ECO:0000259" key="6">
    <source>
        <dbReference type="Pfam" id="PF08281"/>
    </source>
</evidence>
<dbReference type="CDD" id="cd06171">
    <property type="entry name" value="Sigma70_r4"/>
    <property type="match status" value="1"/>
</dbReference>
<dbReference type="Gene3D" id="1.10.1740.10">
    <property type="match status" value="1"/>
</dbReference>
<dbReference type="Gene3D" id="1.10.10.10">
    <property type="entry name" value="Winged helix-like DNA-binding domain superfamily/Winged helix DNA-binding domain"/>
    <property type="match status" value="1"/>
</dbReference>
<dbReference type="PANTHER" id="PTHR43133">
    <property type="entry name" value="RNA POLYMERASE ECF-TYPE SIGMA FACTO"/>
    <property type="match status" value="1"/>
</dbReference>
<evidence type="ECO:0000256" key="4">
    <source>
        <dbReference type="ARBA" id="ARBA00023125"/>
    </source>
</evidence>
<evidence type="ECO:0000256" key="1">
    <source>
        <dbReference type="ARBA" id="ARBA00010641"/>
    </source>
</evidence>
<gene>
    <name evidence="7" type="ORF">LV75_004554</name>
</gene>
<organism evidence="7 8">
    <name type="scientific">Actinokineospora diospyrosa</name>
    <dbReference type="NCBI Taxonomy" id="103728"/>
    <lineage>
        <taxon>Bacteria</taxon>
        <taxon>Bacillati</taxon>
        <taxon>Actinomycetota</taxon>
        <taxon>Actinomycetes</taxon>
        <taxon>Pseudonocardiales</taxon>
        <taxon>Pseudonocardiaceae</taxon>
        <taxon>Actinokineospora</taxon>
    </lineage>
</organism>
<dbReference type="Pfam" id="PF08281">
    <property type="entry name" value="Sigma70_r4_2"/>
    <property type="match status" value="1"/>
</dbReference>
<feature type="domain" description="RNA polymerase sigma factor 70 region 4 type 2" evidence="6">
    <location>
        <begin position="134"/>
        <end position="177"/>
    </location>
</feature>
<dbReference type="InterPro" id="IPR013325">
    <property type="entry name" value="RNA_pol_sigma_r2"/>
</dbReference>
<sequence length="196" mass="22169">MTSGHTDQGADEESLAAFLKQEWPVLYEYVRHRVNDTHRAEDVRQQTATAFILLWRARAGIEAAEAAPLLYGIANKKVADHFRFLIREHKRTSPLTAPPWEHGNNGHDLADPSGEDWLDGLLQRMVGATRDIPLTDRQQQAIELHCLEGRQQDETARIMGVSISTVQKHLAAARTKLRKWDVSDQFGISTDPKEAR</sequence>
<dbReference type="InterPro" id="IPR013324">
    <property type="entry name" value="RNA_pol_sigma_r3/r4-like"/>
</dbReference>
<evidence type="ECO:0000256" key="3">
    <source>
        <dbReference type="ARBA" id="ARBA00023082"/>
    </source>
</evidence>
<keyword evidence="8" id="KW-1185">Reference proteome</keyword>
<keyword evidence="2" id="KW-0805">Transcription regulation</keyword>
<dbReference type="Proteomes" id="UP001205185">
    <property type="component" value="Unassembled WGS sequence"/>
</dbReference>
<dbReference type="SUPFAM" id="SSF88946">
    <property type="entry name" value="Sigma2 domain of RNA polymerase sigma factors"/>
    <property type="match status" value="1"/>
</dbReference>
<dbReference type="EMBL" id="JAMTCO010000011">
    <property type="protein sequence ID" value="MCP2272035.1"/>
    <property type="molecule type" value="Genomic_DNA"/>
</dbReference>
<evidence type="ECO:0000256" key="2">
    <source>
        <dbReference type="ARBA" id="ARBA00023015"/>
    </source>
</evidence>
<protein>
    <submittedName>
        <fullName evidence="7">RNA polymerase sigma-70 factor, ECF subfamily</fullName>
    </submittedName>
</protein>
<dbReference type="PANTHER" id="PTHR43133:SF8">
    <property type="entry name" value="RNA POLYMERASE SIGMA FACTOR HI_1459-RELATED"/>
    <property type="match status" value="1"/>
</dbReference>
<keyword evidence="3" id="KW-0731">Sigma factor</keyword>
<proteinExistence type="inferred from homology"/>
<dbReference type="InterPro" id="IPR039425">
    <property type="entry name" value="RNA_pol_sigma-70-like"/>
</dbReference>
<comment type="similarity">
    <text evidence="1">Belongs to the sigma-70 factor family. ECF subfamily.</text>
</comment>
<keyword evidence="4" id="KW-0238">DNA-binding</keyword>
<dbReference type="RefSeq" id="WP_253888984.1">
    <property type="nucleotide sequence ID" value="NZ_BAAAVB010000015.1"/>
</dbReference>
<accession>A0ABT1IHA7</accession>
<evidence type="ECO:0000256" key="5">
    <source>
        <dbReference type="ARBA" id="ARBA00023163"/>
    </source>
</evidence>
<dbReference type="SUPFAM" id="SSF88659">
    <property type="entry name" value="Sigma3 and sigma4 domains of RNA polymerase sigma factors"/>
    <property type="match status" value="1"/>
</dbReference>
<keyword evidence="5" id="KW-0804">Transcription</keyword>
<evidence type="ECO:0000313" key="8">
    <source>
        <dbReference type="Proteomes" id="UP001205185"/>
    </source>
</evidence>